<dbReference type="EC" id="2.7.7.70" evidence="11"/>
<dbReference type="GO" id="GO:0005829">
    <property type="term" value="C:cytosol"/>
    <property type="evidence" value="ECO:0007669"/>
    <property type="project" value="TreeGrafter"/>
</dbReference>
<dbReference type="PANTHER" id="PTHR46969:SF1">
    <property type="entry name" value="BIFUNCTIONAL PROTEIN HLDE"/>
    <property type="match status" value="1"/>
</dbReference>
<feature type="binding site" evidence="11">
    <location>
        <begin position="207"/>
        <end position="210"/>
    </location>
    <ligand>
        <name>ATP</name>
        <dbReference type="ChEBI" id="CHEBI:30616"/>
    </ligand>
</feature>
<evidence type="ECO:0000256" key="5">
    <source>
        <dbReference type="ARBA" id="ARBA00022741"/>
    </source>
</evidence>
<feature type="region of interest" description="Cytidylyltransferase" evidence="11">
    <location>
        <begin position="363"/>
        <end position="495"/>
    </location>
</feature>
<evidence type="ECO:0000256" key="9">
    <source>
        <dbReference type="ARBA" id="ARBA00023277"/>
    </source>
</evidence>
<feature type="domain" description="Cytidyltransferase-like" evidence="13">
    <location>
        <begin position="363"/>
        <end position="484"/>
    </location>
</feature>
<dbReference type="RefSeq" id="WP_021842426.1">
    <property type="nucleotide sequence ID" value="NZ_CACRUX010000052.1"/>
</dbReference>
<comment type="subunit">
    <text evidence="11">Homodimer.</text>
</comment>
<evidence type="ECO:0000256" key="3">
    <source>
        <dbReference type="ARBA" id="ARBA00022679"/>
    </source>
</evidence>
<organism evidence="14">
    <name type="scientific">Veillonella ratti</name>
    <dbReference type="NCBI Taxonomy" id="103892"/>
    <lineage>
        <taxon>Bacteria</taxon>
        <taxon>Bacillati</taxon>
        <taxon>Bacillota</taxon>
        <taxon>Negativicutes</taxon>
        <taxon>Veillonellales</taxon>
        <taxon>Veillonellaceae</taxon>
        <taxon>Veillonella</taxon>
    </lineage>
</organism>
<evidence type="ECO:0000256" key="10">
    <source>
        <dbReference type="ARBA" id="ARBA00047428"/>
    </source>
</evidence>
<dbReference type="GO" id="GO:0016773">
    <property type="term" value="F:phosphotransferase activity, alcohol group as acceptor"/>
    <property type="evidence" value="ECO:0007669"/>
    <property type="project" value="InterPro"/>
</dbReference>
<comment type="similarity">
    <text evidence="11">In the N-terminal section; belongs to the carbohydrate kinase PfkB family.</text>
</comment>
<keyword evidence="6 11" id="KW-0418">Kinase</keyword>
<comment type="catalytic activity">
    <reaction evidence="10 11">
        <text>D-glycero-beta-D-manno-heptose 1-phosphate + ATP + H(+) = ADP-D-glycero-beta-D-manno-heptose + diphosphate</text>
        <dbReference type="Rhea" id="RHEA:27465"/>
        <dbReference type="ChEBI" id="CHEBI:15378"/>
        <dbReference type="ChEBI" id="CHEBI:30616"/>
        <dbReference type="ChEBI" id="CHEBI:33019"/>
        <dbReference type="ChEBI" id="CHEBI:59967"/>
        <dbReference type="ChEBI" id="CHEBI:61593"/>
        <dbReference type="EC" id="2.7.7.70"/>
    </reaction>
</comment>
<dbReference type="InterPro" id="IPR004821">
    <property type="entry name" value="Cyt_trans-like"/>
</dbReference>
<dbReference type="EMBL" id="CACRUX010000052">
    <property type="protein sequence ID" value="VYU15570.1"/>
    <property type="molecule type" value="Genomic_DNA"/>
</dbReference>
<dbReference type="Gene3D" id="3.40.50.620">
    <property type="entry name" value="HUPs"/>
    <property type="match status" value="1"/>
</dbReference>
<dbReference type="NCBIfam" id="TIGR00125">
    <property type="entry name" value="cyt_tran_rel"/>
    <property type="match status" value="1"/>
</dbReference>
<evidence type="ECO:0000256" key="6">
    <source>
        <dbReference type="ARBA" id="ARBA00022777"/>
    </source>
</evidence>
<comment type="similarity">
    <text evidence="11">In the C-terminal section; belongs to the cytidylyltransferase family.</text>
</comment>
<dbReference type="GO" id="GO:0033785">
    <property type="term" value="F:heptose 7-phosphate kinase activity"/>
    <property type="evidence" value="ECO:0007669"/>
    <property type="project" value="UniProtKB-UniRule"/>
</dbReference>
<keyword evidence="7 11" id="KW-0067">ATP-binding</keyword>
<dbReference type="CDD" id="cd01172">
    <property type="entry name" value="RfaE_like"/>
    <property type="match status" value="1"/>
</dbReference>
<evidence type="ECO:0000256" key="11">
    <source>
        <dbReference type="HAMAP-Rule" id="MF_01603"/>
    </source>
</evidence>
<gene>
    <name evidence="11 14" type="primary">hldE</name>
    <name evidence="14" type="ORF">VRLFYP33_01311</name>
</gene>
<dbReference type="NCBIfam" id="TIGR02198">
    <property type="entry name" value="rfaE_dom_I"/>
    <property type="match status" value="1"/>
</dbReference>
<keyword evidence="4 11" id="KW-0548">Nucleotidyltransferase</keyword>
<keyword evidence="9 11" id="KW-0119">Carbohydrate metabolism</keyword>
<reference evidence="14" key="1">
    <citation type="submission" date="2019-11" db="EMBL/GenBank/DDBJ databases">
        <authorList>
            <person name="Feng L."/>
        </authorList>
    </citation>
    <scope>NUCLEOTIDE SEQUENCE</scope>
    <source>
        <strain evidence="14">VrattiLFYP33</strain>
    </source>
</reference>
<dbReference type="PANTHER" id="PTHR46969">
    <property type="entry name" value="BIFUNCTIONAL PROTEIN HLDE"/>
    <property type="match status" value="1"/>
</dbReference>
<accession>A0A6N3CFL9</accession>
<dbReference type="SUPFAM" id="SSF53613">
    <property type="entry name" value="Ribokinase-like"/>
    <property type="match status" value="1"/>
</dbReference>
<dbReference type="GO" id="GO:0033786">
    <property type="term" value="F:heptose-1-phosphate adenylyltransferase activity"/>
    <property type="evidence" value="ECO:0007669"/>
    <property type="project" value="UniProtKB-UniRule"/>
</dbReference>
<feature type="domain" description="Carbohydrate kinase PfkB" evidence="12">
    <location>
        <begin position="18"/>
        <end position="315"/>
    </location>
</feature>
<dbReference type="InterPro" id="IPR023030">
    <property type="entry name" value="Bifunc_HldE"/>
</dbReference>
<name>A0A6N3CFL9_9FIRM</name>
<evidence type="ECO:0000256" key="2">
    <source>
        <dbReference type="ARBA" id="ARBA00003753"/>
    </source>
</evidence>
<feature type="active site" evidence="11">
    <location>
        <position position="278"/>
    </location>
</feature>
<dbReference type="Gene3D" id="3.40.1190.20">
    <property type="match status" value="1"/>
</dbReference>
<dbReference type="NCBIfam" id="TIGR02199">
    <property type="entry name" value="rfaE_dom_II"/>
    <property type="match status" value="1"/>
</dbReference>
<evidence type="ECO:0000259" key="12">
    <source>
        <dbReference type="Pfam" id="PF00294"/>
    </source>
</evidence>
<sequence length="495" mass="53968">MISKTITEFLNNKLPKLRIAVIGDIMVDRYVFGDVSRISPEAPVPVNRVTDVREVLGGAANVASNLANLDCQVFLGGVAGEDTHGKLLTDLLEVENINHSGIMREPSRQTTTKMRILGGRQQMMRLDFEEPEPVNAKETEFLLAWIKELAEHGLDGIVISDYGKGVCTTAVLGEVLKIAKAKGIKTIVDPKGNDWSKYSGATFITPNVKELSEYIGRNLPNTDEAIVEAAKETLDAVDFDYVVATRSAKGITIVSRQGQIWHNPATQQDVFDVSGAGDTVVAMIITAMAAGLTVRGTLHVANAAAGVVVSKVGTYPIHRQELLDLWATIRQRQRQADPIIGYSREEMAAKIRQWQNEGHTVVFTNGCFDILHSGHLSYLRDAARLGDHLIVGLNSDASVKRLKGVARPINSESSRAELMGALGFVDGVVVFEEDTPAELLSALRPNILVKGGDYKPEDVIGREYVDKVMILPFKNGYSTTGIIEKIKSLVQEGLL</sequence>
<dbReference type="Pfam" id="PF00294">
    <property type="entry name" value="PfkB"/>
    <property type="match status" value="1"/>
</dbReference>
<evidence type="ECO:0000256" key="7">
    <source>
        <dbReference type="ARBA" id="ARBA00022840"/>
    </source>
</evidence>
<dbReference type="UniPathway" id="UPA00356">
    <property type="reaction ID" value="UER00437"/>
</dbReference>
<dbReference type="GO" id="GO:0005524">
    <property type="term" value="F:ATP binding"/>
    <property type="evidence" value="ECO:0007669"/>
    <property type="project" value="UniProtKB-UniRule"/>
</dbReference>
<comment type="function">
    <text evidence="2 11">Catalyzes the ADP transfer from ATP to D-glycero-beta-D-manno-heptose 1-phosphate, yielding ADP-D-glycero-beta-D-manno-heptose.</text>
</comment>
<evidence type="ECO:0000256" key="8">
    <source>
        <dbReference type="ARBA" id="ARBA00023268"/>
    </source>
</evidence>
<dbReference type="HAMAP" id="MF_01603">
    <property type="entry name" value="HldE"/>
    <property type="match status" value="1"/>
</dbReference>
<dbReference type="GO" id="GO:0097171">
    <property type="term" value="P:ADP-L-glycero-beta-D-manno-heptose biosynthetic process"/>
    <property type="evidence" value="ECO:0007669"/>
    <property type="project" value="UniProtKB-UniPathway"/>
</dbReference>
<dbReference type="EC" id="2.7.1.167" evidence="11"/>
<evidence type="ECO:0000256" key="1">
    <source>
        <dbReference type="ARBA" id="ARBA00002319"/>
    </source>
</evidence>
<evidence type="ECO:0000259" key="13">
    <source>
        <dbReference type="Pfam" id="PF01467"/>
    </source>
</evidence>
<dbReference type="Pfam" id="PF01467">
    <property type="entry name" value="CTP_transf_like"/>
    <property type="match status" value="1"/>
</dbReference>
<evidence type="ECO:0000256" key="4">
    <source>
        <dbReference type="ARBA" id="ARBA00022695"/>
    </source>
</evidence>
<dbReference type="InterPro" id="IPR011913">
    <property type="entry name" value="RfaE_dom_I"/>
</dbReference>
<dbReference type="SUPFAM" id="SSF52374">
    <property type="entry name" value="Nucleotidylyl transferase"/>
    <property type="match status" value="1"/>
</dbReference>
<keyword evidence="5 11" id="KW-0547">Nucleotide-binding</keyword>
<protein>
    <recommendedName>
        <fullName evidence="11">Bifunctional protein HldE</fullName>
    </recommendedName>
    <domain>
        <recommendedName>
            <fullName evidence="11">D-beta-D-heptose 7-phosphate kinase</fullName>
            <ecNumber evidence="11">2.7.1.167</ecNumber>
        </recommendedName>
        <alternativeName>
            <fullName evidence="11">D-beta-D-heptose 7-phosphotransferase</fullName>
        </alternativeName>
        <alternativeName>
            <fullName evidence="11">D-glycero-beta-D-manno-heptose-7-phosphate kinase</fullName>
        </alternativeName>
    </domain>
    <domain>
        <recommendedName>
            <fullName evidence="11">D-beta-D-heptose 1-phosphate adenylyltransferase</fullName>
            <ecNumber evidence="11">2.7.7.70</ecNumber>
        </recommendedName>
        <alternativeName>
            <fullName evidence="11">D-glycero-beta-D-manno-heptose 1-phosphate adenylyltransferase</fullName>
        </alternativeName>
    </domain>
</protein>
<dbReference type="InterPro" id="IPR029056">
    <property type="entry name" value="Ribokinase-like"/>
</dbReference>
<comment type="pathway">
    <text evidence="11">Nucleotide-sugar biosynthesis; ADP-L-glycero-beta-D-manno-heptose biosynthesis; ADP-L-glycero-beta-D-manno-heptose from D-glycero-beta-D-manno-heptose 7-phosphate: step 3/4.</text>
</comment>
<comment type="pathway">
    <text evidence="11">Nucleotide-sugar biosynthesis; ADP-L-glycero-beta-D-manno-heptose biosynthesis; ADP-L-glycero-beta-D-manno-heptose from D-glycero-beta-D-manno-heptose 7-phosphate: step 1/4.</text>
</comment>
<dbReference type="InterPro" id="IPR014729">
    <property type="entry name" value="Rossmann-like_a/b/a_fold"/>
</dbReference>
<comment type="function">
    <text evidence="1 11">Catalyzes the phosphorylation of D-glycero-D-manno-heptose 7-phosphate at the C-1 position to selectively form D-glycero-beta-D-manno-heptose-1,7-bisphosphate.</text>
</comment>
<keyword evidence="8 11" id="KW-0511">Multifunctional enzyme</keyword>
<keyword evidence="3 11" id="KW-0808">Transferase</keyword>
<feature type="region of interest" description="Ribokinase" evidence="11">
    <location>
        <begin position="1"/>
        <end position="335"/>
    </location>
</feature>
<proteinExistence type="inferred from homology"/>
<comment type="catalytic activity">
    <reaction evidence="11">
        <text>D-glycero-beta-D-manno-heptose 7-phosphate + ATP = D-glycero-beta-D-manno-heptose 1,7-bisphosphate + ADP + H(+)</text>
        <dbReference type="Rhea" id="RHEA:27473"/>
        <dbReference type="ChEBI" id="CHEBI:15378"/>
        <dbReference type="ChEBI" id="CHEBI:30616"/>
        <dbReference type="ChEBI" id="CHEBI:60204"/>
        <dbReference type="ChEBI" id="CHEBI:60208"/>
        <dbReference type="ChEBI" id="CHEBI:456216"/>
        <dbReference type="EC" id="2.7.1.167"/>
    </reaction>
</comment>
<dbReference type="AlphaFoldDB" id="A0A6N3CFL9"/>
<evidence type="ECO:0000313" key="14">
    <source>
        <dbReference type="EMBL" id="VYU15570.1"/>
    </source>
</evidence>
<dbReference type="InterPro" id="IPR011611">
    <property type="entry name" value="PfkB_dom"/>
</dbReference>
<dbReference type="InterPro" id="IPR011914">
    <property type="entry name" value="RfaE_dom_II"/>
</dbReference>